<evidence type="ECO:0000313" key="1">
    <source>
        <dbReference type="EMBL" id="ESA20006.1"/>
    </source>
</evidence>
<dbReference type="HOGENOM" id="CLU_2655704_0_0_1"/>
<gene>
    <name evidence="1" type="ORF">GLOINDRAFT_18995</name>
</gene>
<reference evidence="1" key="1">
    <citation type="submission" date="2013-07" db="EMBL/GenBank/DDBJ databases">
        <title>The genome of an arbuscular mycorrhizal fungus provides insights into the evolution of the oldest plant symbiosis.</title>
        <authorList>
            <consortium name="DOE Joint Genome Institute"/>
            <person name="Tisserant E."/>
            <person name="Malbreil M."/>
            <person name="Kuo A."/>
            <person name="Kohler A."/>
            <person name="Symeonidi A."/>
            <person name="Balestrini R."/>
            <person name="Charron P."/>
            <person name="Duensing N."/>
            <person name="Frei-dit-Frey N."/>
            <person name="Gianinazzi-Pearson V."/>
            <person name="Gilbert B."/>
            <person name="Handa Y."/>
            <person name="Hijri M."/>
            <person name="Kaul R."/>
            <person name="Kawaguchi M."/>
            <person name="Krajinski F."/>
            <person name="Lammers P."/>
            <person name="Lapierre D."/>
            <person name="Masclaux F.G."/>
            <person name="Murat C."/>
            <person name="Morin E."/>
            <person name="Ndikumana S."/>
            <person name="Pagni M."/>
            <person name="Petitpierre D."/>
            <person name="Requena N."/>
            <person name="Rosikiewicz P."/>
            <person name="Riley R."/>
            <person name="Saito K."/>
            <person name="San Clemente H."/>
            <person name="Shapiro H."/>
            <person name="van Tuinen D."/>
            <person name="Becard G."/>
            <person name="Bonfante P."/>
            <person name="Paszkowski U."/>
            <person name="Shachar-Hill Y."/>
            <person name="Young J.P."/>
            <person name="Sanders I.R."/>
            <person name="Henrissat B."/>
            <person name="Rensing S.A."/>
            <person name="Grigoriev I.V."/>
            <person name="Corradi N."/>
            <person name="Roux C."/>
            <person name="Martin F."/>
        </authorList>
    </citation>
    <scope>NUCLEOTIDE SEQUENCE</scope>
    <source>
        <strain evidence="1">DAOM 197198</strain>
    </source>
</reference>
<dbReference type="EMBL" id="KI277748">
    <property type="protein sequence ID" value="ESA20006.1"/>
    <property type="molecule type" value="Genomic_DNA"/>
</dbReference>
<name>U9UWQ7_RHIID</name>
<accession>U9UWQ7</accession>
<protein>
    <submittedName>
        <fullName evidence="1">Uncharacterized protein</fullName>
    </submittedName>
</protein>
<organism evidence="1">
    <name type="scientific">Rhizophagus irregularis (strain DAOM 181602 / DAOM 197198 / MUCL 43194)</name>
    <name type="common">Arbuscular mycorrhizal fungus</name>
    <name type="synonym">Glomus intraradices</name>
    <dbReference type="NCBI Taxonomy" id="747089"/>
    <lineage>
        <taxon>Eukaryota</taxon>
        <taxon>Fungi</taxon>
        <taxon>Fungi incertae sedis</taxon>
        <taxon>Mucoromycota</taxon>
        <taxon>Glomeromycotina</taxon>
        <taxon>Glomeromycetes</taxon>
        <taxon>Glomerales</taxon>
        <taxon>Glomeraceae</taxon>
        <taxon>Rhizophagus</taxon>
    </lineage>
</organism>
<proteinExistence type="predicted"/>
<sequence>MSKTLRNIYCAPMFSHADFHKAMFLSSGEKFEKSLNKTYKVHKNEIYRKLNAKLIYGVIIKKRRMYGLYRIMIALQ</sequence>
<dbReference type="AlphaFoldDB" id="U9UWQ7"/>